<dbReference type="SUPFAM" id="SSF55073">
    <property type="entry name" value="Nucleotide cyclase"/>
    <property type="match status" value="1"/>
</dbReference>
<comment type="caution">
    <text evidence="2">The sequence shown here is derived from an EMBL/GenBank/DDBJ whole genome shotgun (WGS) entry which is preliminary data.</text>
</comment>
<evidence type="ECO:0000313" key="3">
    <source>
        <dbReference type="Proteomes" id="UP001206895"/>
    </source>
</evidence>
<dbReference type="InterPro" id="IPR000160">
    <property type="entry name" value="GGDEF_dom"/>
</dbReference>
<dbReference type="InterPro" id="IPR029787">
    <property type="entry name" value="Nucleotide_cyclase"/>
</dbReference>
<organism evidence="2 3">
    <name type="scientific">Williamsia maris</name>
    <dbReference type="NCBI Taxonomy" id="72806"/>
    <lineage>
        <taxon>Bacteria</taxon>
        <taxon>Bacillati</taxon>
        <taxon>Actinomycetota</taxon>
        <taxon>Actinomycetes</taxon>
        <taxon>Mycobacteriales</taxon>
        <taxon>Nocardiaceae</taxon>
        <taxon>Williamsia</taxon>
    </lineage>
</organism>
<dbReference type="InterPro" id="IPR050469">
    <property type="entry name" value="Diguanylate_Cyclase"/>
</dbReference>
<dbReference type="CDD" id="cd01949">
    <property type="entry name" value="GGDEF"/>
    <property type="match status" value="1"/>
</dbReference>
<dbReference type="PANTHER" id="PTHR45138:SF9">
    <property type="entry name" value="DIGUANYLATE CYCLASE DGCM-RELATED"/>
    <property type="match status" value="1"/>
</dbReference>
<dbReference type="SMART" id="SM00267">
    <property type="entry name" value="GGDEF"/>
    <property type="match status" value="1"/>
</dbReference>
<dbReference type="NCBIfam" id="TIGR00254">
    <property type="entry name" value="GGDEF"/>
    <property type="match status" value="1"/>
</dbReference>
<evidence type="ECO:0000313" key="2">
    <source>
        <dbReference type="EMBL" id="MCP2178195.1"/>
    </source>
</evidence>
<dbReference type="InterPro" id="IPR043128">
    <property type="entry name" value="Rev_trsase/Diguanyl_cyclase"/>
</dbReference>
<dbReference type="Pfam" id="PF01590">
    <property type="entry name" value="GAF"/>
    <property type="match status" value="1"/>
</dbReference>
<accession>A0ABT1HJT2</accession>
<dbReference type="InterPro" id="IPR029016">
    <property type="entry name" value="GAF-like_dom_sf"/>
</dbReference>
<dbReference type="Proteomes" id="UP001206895">
    <property type="component" value="Unassembled WGS sequence"/>
</dbReference>
<dbReference type="Pfam" id="PF00990">
    <property type="entry name" value="GGDEF"/>
    <property type="match status" value="1"/>
</dbReference>
<gene>
    <name evidence="2" type="ORF">LX13_004036</name>
</gene>
<dbReference type="PROSITE" id="PS50887">
    <property type="entry name" value="GGDEF"/>
    <property type="match status" value="1"/>
</dbReference>
<protein>
    <submittedName>
        <fullName evidence="2">Diguanylate cyclase (GGDEF) domain-containing protein</fullName>
    </submittedName>
</protein>
<feature type="domain" description="GGDEF" evidence="1">
    <location>
        <begin position="197"/>
        <end position="325"/>
    </location>
</feature>
<dbReference type="SUPFAM" id="SSF55781">
    <property type="entry name" value="GAF domain-like"/>
    <property type="match status" value="1"/>
</dbReference>
<proteinExistence type="predicted"/>
<sequence>MTDVPTAPPRFDDASDDVLAYLRRVIPIGTWTVTRFDGERQIYLSVDDTDLGLSSGDSVAWSDSMCQYSVTRTRPTFIDDPHAVAEYAAIVEKSGLGVESYVGYPLTTSDGKLFGTLCGFGRSRLPETAEINEELIVLLASLLARILEADLQATAVARALEAAQRNADTDALTGLVSRNGWQRLLETEEARFRRFGDPGAVVIIDLDDLKKVNDRHGHHAGDDHLRLIATMLTDTVIEPGIIARIGGDEFAILLTDVTATTVEAVVDRLRRTISRSDVSASVGFGLYSIAEGLDGAWRAADAAMYIEKMSKRPFREHSRGRAVVD</sequence>
<keyword evidence="3" id="KW-1185">Reference proteome</keyword>
<dbReference type="PANTHER" id="PTHR45138">
    <property type="entry name" value="REGULATORY COMPONENTS OF SENSORY TRANSDUCTION SYSTEM"/>
    <property type="match status" value="1"/>
</dbReference>
<dbReference type="InterPro" id="IPR003018">
    <property type="entry name" value="GAF"/>
</dbReference>
<name>A0ABT1HJT2_9NOCA</name>
<dbReference type="RefSeq" id="WP_253663141.1">
    <property type="nucleotide sequence ID" value="NZ_BAAAJQ010000003.1"/>
</dbReference>
<dbReference type="Gene3D" id="3.30.70.270">
    <property type="match status" value="1"/>
</dbReference>
<dbReference type="EMBL" id="JAMTCJ010000004">
    <property type="protein sequence ID" value="MCP2178195.1"/>
    <property type="molecule type" value="Genomic_DNA"/>
</dbReference>
<reference evidence="2 3" key="1">
    <citation type="submission" date="2022-06" db="EMBL/GenBank/DDBJ databases">
        <title>Genomic Encyclopedia of Archaeal and Bacterial Type Strains, Phase II (KMG-II): from individual species to whole genera.</title>
        <authorList>
            <person name="Goeker M."/>
        </authorList>
    </citation>
    <scope>NUCLEOTIDE SEQUENCE [LARGE SCALE GENOMIC DNA]</scope>
    <source>
        <strain evidence="2 3">DSM 44693</strain>
    </source>
</reference>
<dbReference type="Gene3D" id="3.30.450.40">
    <property type="match status" value="1"/>
</dbReference>
<evidence type="ECO:0000259" key="1">
    <source>
        <dbReference type="PROSITE" id="PS50887"/>
    </source>
</evidence>